<evidence type="ECO:0000313" key="1">
    <source>
        <dbReference type="EMBL" id="KCZ81043.1"/>
    </source>
</evidence>
<dbReference type="HOGENOM" id="CLU_1460943_0_0_1"/>
<reference evidence="1 2" key="2">
    <citation type="submission" date="2014-03" db="EMBL/GenBank/DDBJ databases">
        <title>The Genome Sequence of Anncaliia algerae insect isolate PRA339.</title>
        <authorList>
            <consortium name="The Broad Institute Genome Sequencing Platform"/>
            <consortium name="The Broad Institute Genome Sequencing Center for Infectious Disease"/>
            <person name="Cuomo C."/>
            <person name="Becnel J."/>
            <person name="Sanscrainte N."/>
            <person name="Walker B."/>
            <person name="Young S.K."/>
            <person name="Zeng Q."/>
            <person name="Gargeya S."/>
            <person name="Fitzgerald M."/>
            <person name="Haas B."/>
            <person name="Abouelleil A."/>
            <person name="Alvarado L."/>
            <person name="Arachchi H.M."/>
            <person name="Berlin A.M."/>
            <person name="Chapman S.B."/>
            <person name="Dewar J."/>
            <person name="Goldberg J."/>
            <person name="Griggs A."/>
            <person name="Gujja S."/>
            <person name="Hansen M."/>
            <person name="Howarth C."/>
            <person name="Imamovic A."/>
            <person name="Larimer J."/>
            <person name="McCowan C."/>
            <person name="Murphy C."/>
            <person name="Neiman D."/>
            <person name="Pearson M."/>
            <person name="Priest M."/>
            <person name="Roberts A."/>
            <person name="Saif S."/>
            <person name="Shea T."/>
            <person name="Sisk P."/>
            <person name="Sykes S."/>
            <person name="Wortman J."/>
            <person name="Nusbaum C."/>
            <person name="Birren B."/>
        </authorList>
    </citation>
    <scope>NUCLEOTIDE SEQUENCE [LARGE SCALE GENOMIC DNA]</scope>
    <source>
        <strain evidence="1 2">PRA339</strain>
    </source>
</reference>
<evidence type="ECO:0000313" key="2">
    <source>
        <dbReference type="Proteomes" id="UP000030655"/>
    </source>
</evidence>
<dbReference type="EMBL" id="KK365152">
    <property type="protein sequence ID" value="KCZ81043.1"/>
    <property type="molecule type" value="Genomic_DNA"/>
</dbReference>
<dbReference type="AlphaFoldDB" id="A0A059F1C1"/>
<gene>
    <name evidence="1" type="ORF">H312_01529</name>
</gene>
<organism evidence="1 2">
    <name type="scientific">Anncaliia algerae PRA339</name>
    <dbReference type="NCBI Taxonomy" id="1288291"/>
    <lineage>
        <taxon>Eukaryota</taxon>
        <taxon>Fungi</taxon>
        <taxon>Fungi incertae sedis</taxon>
        <taxon>Microsporidia</taxon>
        <taxon>Tubulinosematoidea</taxon>
        <taxon>Tubulinosematidae</taxon>
        <taxon>Anncaliia</taxon>
    </lineage>
</organism>
<dbReference type="VEuPathDB" id="MicrosporidiaDB:H312_01529"/>
<dbReference type="OrthoDB" id="10279671at2759"/>
<name>A0A059F1C1_9MICR</name>
<keyword evidence="2" id="KW-1185">Reference proteome</keyword>
<proteinExistence type="predicted"/>
<dbReference type="Proteomes" id="UP000030655">
    <property type="component" value="Unassembled WGS sequence"/>
</dbReference>
<sequence>MIVYYGGFINIKRNTNLVKYNVDISNKVKYKIFNDKLHIRFIDNCLETSILRINYYEEVTEEDNDDLILNSVEFSEFNIKEKRDKITSFDFYEIKNIFEEFKYKIERNILFIEWLFNEANNLNFSSKDFYIENVEFTMINFLTTNEKIQIEFQLHNIKVKDIIFVLSNNFLLIRKKLTNICKRST</sequence>
<accession>A0A059F1C1</accession>
<reference evidence="2" key="1">
    <citation type="submission" date="2013-02" db="EMBL/GenBank/DDBJ databases">
        <authorList>
            <consortium name="The Broad Institute Genome Sequencing Platform"/>
            <person name="Cuomo C."/>
            <person name="Becnel J."/>
            <person name="Sanscrainte N."/>
            <person name="Walker B."/>
            <person name="Young S.K."/>
            <person name="Zeng Q."/>
            <person name="Gargeya S."/>
            <person name="Fitzgerald M."/>
            <person name="Haas B."/>
            <person name="Abouelleil A."/>
            <person name="Alvarado L."/>
            <person name="Arachchi H.M."/>
            <person name="Berlin A.M."/>
            <person name="Chapman S.B."/>
            <person name="Dewar J."/>
            <person name="Goldberg J."/>
            <person name="Griggs A."/>
            <person name="Gujja S."/>
            <person name="Hansen M."/>
            <person name="Howarth C."/>
            <person name="Imamovic A."/>
            <person name="Larimer J."/>
            <person name="McCowan C."/>
            <person name="Murphy C."/>
            <person name="Neiman D."/>
            <person name="Pearson M."/>
            <person name="Priest M."/>
            <person name="Roberts A."/>
            <person name="Saif S."/>
            <person name="Shea T."/>
            <person name="Sisk P."/>
            <person name="Sykes S."/>
            <person name="Wortman J."/>
            <person name="Nusbaum C."/>
            <person name="Birren B."/>
        </authorList>
    </citation>
    <scope>NUCLEOTIDE SEQUENCE [LARGE SCALE GENOMIC DNA]</scope>
    <source>
        <strain evidence="2">PRA339</strain>
    </source>
</reference>
<protein>
    <submittedName>
        <fullName evidence="1">Uncharacterized protein</fullName>
    </submittedName>
</protein>